<name>A0A8T2QZI5_CERRI</name>
<dbReference type="Proteomes" id="UP000825935">
    <property type="component" value="Chromosome 31"/>
</dbReference>
<evidence type="ECO:0000313" key="2">
    <source>
        <dbReference type="EMBL" id="KAH7288861.1"/>
    </source>
</evidence>
<feature type="region of interest" description="Disordered" evidence="1">
    <location>
        <begin position="180"/>
        <end position="200"/>
    </location>
</feature>
<comment type="caution">
    <text evidence="2">The sequence shown here is derived from an EMBL/GenBank/DDBJ whole genome shotgun (WGS) entry which is preliminary data.</text>
</comment>
<feature type="compositionally biased region" description="Low complexity" evidence="1">
    <location>
        <begin position="188"/>
        <end position="199"/>
    </location>
</feature>
<reference evidence="2" key="1">
    <citation type="submission" date="2021-08" db="EMBL/GenBank/DDBJ databases">
        <title>WGS assembly of Ceratopteris richardii.</title>
        <authorList>
            <person name="Marchant D.B."/>
            <person name="Chen G."/>
            <person name="Jenkins J."/>
            <person name="Shu S."/>
            <person name="Leebens-Mack J."/>
            <person name="Grimwood J."/>
            <person name="Schmutz J."/>
            <person name="Soltis P."/>
            <person name="Soltis D."/>
            <person name="Chen Z.-H."/>
        </authorList>
    </citation>
    <scope>NUCLEOTIDE SEQUENCE</scope>
    <source>
        <strain evidence="2">Whitten #5841</strain>
        <tissue evidence="2">Leaf</tissue>
    </source>
</reference>
<sequence>MAIRYTIAQLSQIQVALASALLFAFARGVTFAASNGDASPTLSWSSELSITIDAGNGSAIIKGAALVSPDLKSWALGIVVGTNNTDGLIPVTFGIFKATDPKSPVPTWKWQPVTSTDIASATVSFSPGEELQLLVQWRNGTSDGNDVAWTTDTGGGAEAVALTNTGILLLLDADNKTISQYPPPSPSSTPDTLSSCPSDICFYPPPPPPPPLKLPPRSAASSSSPSLHLLLWFFFLIALSHFPSFQRST</sequence>
<accession>A0A8T2QZI5</accession>
<gene>
    <name evidence="2" type="ORF">KP509_31G047200</name>
</gene>
<protein>
    <submittedName>
        <fullName evidence="2">Uncharacterized protein</fullName>
    </submittedName>
</protein>
<evidence type="ECO:0000256" key="1">
    <source>
        <dbReference type="SAM" id="MobiDB-lite"/>
    </source>
</evidence>
<dbReference type="EMBL" id="CM035436">
    <property type="protein sequence ID" value="KAH7288861.1"/>
    <property type="molecule type" value="Genomic_DNA"/>
</dbReference>
<keyword evidence="3" id="KW-1185">Reference proteome</keyword>
<organism evidence="2 3">
    <name type="scientific">Ceratopteris richardii</name>
    <name type="common">Triangle waterfern</name>
    <dbReference type="NCBI Taxonomy" id="49495"/>
    <lineage>
        <taxon>Eukaryota</taxon>
        <taxon>Viridiplantae</taxon>
        <taxon>Streptophyta</taxon>
        <taxon>Embryophyta</taxon>
        <taxon>Tracheophyta</taxon>
        <taxon>Polypodiopsida</taxon>
        <taxon>Polypodiidae</taxon>
        <taxon>Polypodiales</taxon>
        <taxon>Pteridineae</taxon>
        <taxon>Pteridaceae</taxon>
        <taxon>Parkerioideae</taxon>
        <taxon>Ceratopteris</taxon>
    </lineage>
</organism>
<dbReference type="OrthoDB" id="10478105at2759"/>
<dbReference type="AlphaFoldDB" id="A0A8T2QZI5"/>
<proteinExistence type="predicted"/>
<evidence type="ECO:0000313" key="3">
    <source>
        <dbReference type="Proteomes" id="UP000825935"/>
    </source>
</evidence>